<dbReference type="InterPro" id="IPR029057">
    <property type="entry name" value="PRTase-like"/>
</dbReference>
<dbReference type="SUPFAM" id="SSF53271">
    <property type="entry name" value="PRTase-like"/>
    <property type="match status" value="1"/>
</dbReference>
<gene>
    <name evidence="3" type="ORF">JHD44_00895</name>
</gene>
<reference evidence="3 4" key="1">
    <citation type="submission" date="2020-12" db="EMBL/GenBank/DDBJ databases">
        <title>Comparative genome analysis of fungal antagonists Marinomonas ostreistagni 398 and M. spartinae 468.</title>
        <authorList>
            <person name="Fields J.L."/>
            <person name="Mavrodi O.V."/>
            <person name="Biber P.D."/>
            <person name="Indest K.J."/>
            <person name="Mavrodi D.V."/>
        </authorList>
    </citation>
    <scope>NUCLEOTIDE SEQUENCE [LARGE SCALE GENOMIC DNA]</scope>
    <source>
        <strain evidence="3 4">USM7</strain>
    </source>
</reference>
<keyword evidence="4" id="KW-1185">Reference proteome</keyword>
<comment type="caution">
    <text evidence="3">The sequence shown here is derived from an EMBL/GenBank/DDBJ whole genome shotgun (WGS) entry which is preliminary data.</text>
</comment>
<name>A0ABS0Z6E3_9GAMM</name>
<dbReference type="EMBL" id="JAEMUH010000001">
    <property type="protein sequence ID" value="MBJ7549227.1"/>
    <property type="molecule type" value="Genomic_DNA"/>
</dbReference>
<dbReference type="Proteomes" id="UP000598488">
    <property type="component" value="Unassembled WGS sequence"/>
</dbReference>
<proteinExistence type="inferred from homology"/>
<evidence type="ECO:0000259" key="2">
    <source>
        <dbReference type="Pfam" id="PF00156"/>
    </source>
</evidence>
<protein>
    <submittedName>
        <fullName evidence="3">ComF family protein</fullName>
    </submittedName>
</protein>
<dbReference type="CDD" id="cd06223">
    <property type="entry name" value="PRTases_typeI"/>
    <property type="match status" value="1"/>
</dbReference>
<evidence type="ECO:0000256" key="1">
    <source>
        <dbReference type="ARBA" id="ARBA00008007"/>
    </source>
</evidence>
<evidence type="ECO:0000313" key="3">
    <source>
        <dbReference type="EMBL" id="MBJ7549227.1"/>
    </source>
</evidence>
<comment type="similarity">
    <text evidence="1">Belongs to the ComF/GntX family.</text>
</comment>
<dbReference type="RefSeq" id="WP_199460167.1">
    <property type="nucleotide sequence ID" value="NZ_JAEMUH010000001.1"/>
</dbReference>
<sequence>MHIDRIIAPILYEGLCRSLIRKAKFEQRPHFLYPLIELLALHIMKHNIELPSDWCIVPTSKASLKTRGFCQTNLMFKQLKYHLEPHQFTPIKFVPLHRTIQVSAQHTRSKQDRHKLNSRFFATDNTVPRHILLIDDVVTTGSTLNACAERLIKSGAERITAITLARTPA</sequence>
<organism evidence="3 4">
    <name type="scientific">Marinomonas ostreistagni</name>
    <dbReference type="NCBI Taxonomy" id="359209"/>
    <lineage>
        <taxon>Bacteria</taxon>
        <taxon>Pseudomonadati</taxon>
        <taxon>Pseudomonadota</taxon>
        <taxon>Gammaproteobacteria</taxon>
        <taxon>Oceanospirillales</taxon>
        <taxon>Oceanospirillaceae</taxon>
        <taxon>Marinomonas</taxon>
    </lineage>
</organism>
<dbReference type="PANTHER" id="PTHR47505:SF1">
    <property type="entry name" value="DNA UTILIZATION PROTEIN YHGH"/>
    <property type="match status" value="1"/>
</dbReference>
<feature type="domain" description="Phosphoribosyltransferase" evidence="2">
    <location>
        <begin position="128"/>
        <end position="168"/>
    </location>
</feature>
<accession>A0ABS0Z6E3</accession>
<dbReference type="PANTHER" id="PTHR47505">
    <property type="entry name" value="DNA UTILIZATION PROTEIN YHGH"/>
    <property type="match status" value="1"/>
</dbReference>
<dbReference type="Pfam" id="PF00156">
    <property type="entry name" value="Pribosyltran"/>
    <property type="match status" value="1"/>
</dbReference>
<dbReference type="Gene3D" id="3.40.50.2020">
    <property type="match status" value="1"/>
</dbReference>
<dbReference type="InterPro" id="IPR000836">
    <property type="entry name" value="PRTase_dom"/>
</dbReference>
<evidence type="ECO:0000313" key="4">
    <source>
        <dbReference type="Proteomes" id="UP000598488"/>
    </source>
</evidence>
<dbReference type="InterPro" id="IPR051910">
    <property type="entry name" value="ComF/GntX_DNA_util-trans"/>
</dbReference>